<sequence length="131" mass="14006">MLSSDALVVLSAKSGHNDSQELLEVVGIHVQFLGVHHTQCSIGVLDVIQVLHSSVQSVHHGLSVLGHGGVTHDGSGCGQVAEGAEVSLSPWRHDQKSKNNRLPLQLYFTINMVCIAPKVNTAISYYAISTK</sequence>
<dbReference type="GeneTree" id="ENSGT01130000278501"/>
<proteinExistence type="predicted"/>
<evidence type="ECO:0000313" key="2">
    <source>
        <dbReference type="Proteomes" id="UP000314982"/>
    </source>
</evidence>
<dbReference type="Ensembl" id="ENSHHUT00000037801.1">
    <property type="protein sequence ID" value="ENSHHUP00000036354.1"/>
    <property type="gene ID" value="ENSHHUG00000022803.1"/>
</dbReference>
<accession>A0A4W5MF14</accession>
<reference evidence="1" key="2">
    <citation type="submission" date="2025-08" db="UniProtKB">
        <authorList>
            <consortium name="Ensembl"/>
        </authorList>
    </citation>
    <scope>IDENTIFICATION</scope>
</reference>
<organism evidence="1 2">
    <name type="scientific">Hucho hucho</name>
    <name type="common">huchen</name>
    <dbReference type="NCBI Taxonomy" id="62062"/>
    <lineage>
        <taxon>Eukaryota</taxon>
        <taxon>Metazoa</taxon>
        <taxon>Chordata</taxon>
        <taxon>Craniata</taxon>
        <taxon>Vertebrata</taxon>
        <taxon>Euteleostomi</taxon>
        <taxon>Actinopterygii</taxon>
        <taxon>Neopterygii</taxon>
        <taxon>Teleostei</taxon>
        <taxon>Protacanthopterygii</taxon>
        <taxon>Salmoniformes</taxon>
        <taxon>Salmonidae</taxon>
        <taxon>Salmoninae</taxon>
        <taxon>Hucho</taxon>
    </lineage>
</organism>
<reference evidence="1" key="3">
    <citation type="submission" date="2025-09" db="UniProtKB">
        <authorList>
            <consortium name="Ensembl"/>
        </authorList>
    </citation>
    <scope>IDENTIFICATION</scope>
</reference>
<dbReference type="Proteomes" id="UP000314982">
    <property type="component" value="Unassembled WGS sequence"/>
</dbReference>
<name>A0A4W5MF14_9TELE</name>
<protein>
    <submittedName>
        <fullName evidence="1">Uncharacterized protein</fullName>
    </submittedName>
</protein>
<evidence type="ECO:0000313" key="1">
    <source>
        <dbReference type="Ensembl" id="ENSHHUP00000036354.1"/>
    </source>
</evidence>
<keyword evidence="2" id="KW-1185">Reference proteome</keyword>
<reference evidence="2" key="1">
    <citation type="submission" date="2018-06" db="EMBL/GenBank/DDBJ databases">
        <title>Genome assembly of Danube salmon.</title>
        <authorList>
            <person name="Macqueen D.J."/>
            <person name="Gundappa M.K."/>
        </authorList>
    </citation>
    <scope>NUCLEOTIDE SEQUENCE [LARGE SCALE GENOMIC DNA]</scope>
</reference>
<dbReference type="AlphaFoldDB" id="A0A4W5MF14"/>